<proteinExistence type="predicted"/>
<organism evidence="1 2">
    <name type="scientific">Paenibacillus kribbensis</name>
    <dbReference type="NCBI Taxonomy" id="172713"/>
    <lineage>
        <taxon>Bacteria</taxon>
        <taxon>Bacillati</taxon>
        <taxon>Bacillota</taxon>
        <taxon>Bacilli</taxon>
        <taxon>Bacillales</taxon>
        <taxon>Paenibacillaceae</taxon>
        <taxon>Paenibacillus</taxon>
    </lineage>
</organism>
<keyword evidence="2" id="KW-1185">Reference proteome</keyword>
<dbReference type="AlphaFoldDB" id="A0A222WHK8"/>
<gene>
    <name evidence="1" type="ORF">B4V02_01550</name>
</gene>
<evidence type="ECO:0000313" key="2">
    <source>
        <dbReference type="Proteomes" id="UP000214666"/>
    </source>
</evidence>
<accession>A0A222WHK8</accession>
<reference evidence="1 2" key="1">
    <citation type="submission" date="2017-03" db="EMBL/GenBank/DDBJ databases">
        <title>Complete genome sequence of Paenibacillus Kribbensis producing bioflocculants.</title>
        <authorList>
            <person name="Lee H.-G."/>
            <person name="Oh H.-M."/>
        </authorList>
    </citation>
    <scope>NUCLEOTIDE SEQUENCE [LARGE SCALE GENOMIC DNA]</scope>
    <source>
        <strain evidence="1 2">AM49</strain>
    </source>
</reference>
<dbReference type="Proteomes" id="UP000214666">
    <property type="component" value="Chromosome"/>
</dbReference>
<protein>
    <submittedName>
        <fullName evidence="1">Uncharacterized protein</fullName>
    </submittedName>
</protein>
<name>A0A222WHK8_9BACL</name>
<dbReference type="EMBL" id="CP020028">
    <property type="protein sequence ID" value="ASR45482.1"/>
    <property type="molecule type" value="Genomic_DNA"/>
</dbReference>
<dbReference type="KEGG" id="pkb:B4V02_01550"/>
<evidence type="ECO:0000313" key="1">
    <source>
        <dbReference type="EMBL" id="ASR45482.1"/>
    </source>
</evidence>
<sequence>MYEIRNQAQVAFPCWLQLYVDMNVQKRLKRKRTDGKQQQDGGRQKMSACICLSGEKMRTWEPHPGRMGVF</sequence>